<name>A0A9D3YVS8_DREPO</name>
<reference evidence="1" key="2">
    <citation type="submission" date="2020-11" db="EMBL/GenBank/DDBJ databases">
        <authorList>
            <person name="McCartney M.A."/>
            <person name="Auch B."/>
            <person name="Kono T."/>
            <person name="Mallez S."/>
            <person name="Becker A."/>
            <person name="Gohl D.M."/>
            <person name="Silverstein K.A.T."/>
            <person name="Koren S."/>
            <person name="Bechman K.B."/>
            <person name="Herman A."/>
            <person name="Abrahante J.E."/>
            <person name="Garbe J."/>
        </authorList>
    </citation>
    <scope>NUCLEOTIDE SEQUENCE</scope>
    <source>
        <strain evidence="1">Duluth1</strain>
        <tissue evidence="1">Whole animal</tissue>
    </source>
</reference>
<gene>
    <name evidence="1" type="ORF">DPMN_080761</name>
</gene>
<dbReference type="AlphaFoldDB" id="A0A9D3YVS8"/>
<dbReference type="EMBL" id="JAIWYP010000015">
    <property type="protein sequence ID" value="KAH3705684.1"/>
    <property type="molecule type" value="Genomic_DNA"/>
</dbReference>
<sequence length="88" mass="10433">MGKCRFKPGWLTEYYWVQKNKGHSKSTLSGLYEDHWCRGMGESALKSHEKEETHKENMKLRSNVFACNNFKVTLLFKINENFVQLFVK</sequence>
<comment type="caution">
    <text evidence="1">The sequence shown here is derived from an EMBL/GenBank/DDBJ whole genome shotgun (WGS) entry which is preliminary data.</text>
</comment>
<proteinExistence type="predicted"/>
<accession>A0A9D3YVS8</accession>
<keyword evidence="2" id="KW-1185">Reference proteome</keyword>
<evidence type="ECO:0000313" key="2">
    <source>
        <dbReference type="Proteomes" id="UP000828390"/>
    </source>
</evidence>
<dbReference type="Proteomes" id="UP000828390">
    <property type="component" value="Unassembled WGS sequence"/>
</dbReference>
<evidence type="ECO:0000313" key="1">
    <source>
        <dbReference type="EMBL" id="KAH3705684.1"/>
    </source>
</evidence>
<protein>
    <submittedName>
        <fullName evidence="1">Uncharacterized protein</fullName>
    </submittedName>
</protein>
<reference evidence="1" key="1">
    <citation type="journal article" date="2019" name="bioRxiv">
        <title>The Genome of the Zebra Mussel, Dreissena polymorpha: A Resource for Invasive Species Research.</title>
        <authorList>
            <person name="McCartney M.A."/>
            <person name="Auch B."/>
            <person name="Kono T."/>
            <person name="Mallez S."/>
            <person name="Zhang Y."/>
            <person name="Obille A."/>
            <person name="Becker A."/>
            <person name="Abrahante J.E."/>
            <person name="Garbe J."/>
            <person name="Badalamenti J.P."/>
            <person name="Herman A."/>
            <person name="Mangelson H."/>
            <person name="Liachko I."/>
            <person name="Sullivan S."/>
            <person name="Sone E.D."/>
            <person name="Koren S."/>
            <person name="Silverstein K.A.T."/>
            <person name="Beckman K.B."/>
            <person name="Gohl D.M."/>
        </authorList>
    </citation>
    <scope>NUCLEOTIDE SEQUENCE</scope>
    <source>
        <strain evidence="1">Duluth1</strain>
        <tissue evidence="1">Whole animal</tissue>
    </source>
</reference>
<organism evidence="1 2">
    <name type="scientific">Dreissena polymorpha</name>
    <name type="common">Zebra mussel</name>
    <name type="synonym">Mytilus polymorpha</name>
    <dbReference type="NCBI Taxonomy" id="45954"/>
    <lineage>
        <taxon>Eukaryota</taxon>
        <taxon>Metazoa</taxon>
        <taxon>Spiralia</taxon>
        <taxon>Lophotrochozoa</taxon>
        <taxon>Mollusca</taxon>
        <taxon>Bivalvia</taxon>
        <taxon>Autobranchia</taxon>
        <taxon>Heteroconchia</taxon>
        <taxon>Euheterodonta</taxon>
        <taxon>Imparidentia</taxon>
        <taxon>Neoheterodontei</taxon>
        <taxon>Myida</taxon>
        <taxon>Dreissenoidea</taxon>
        <taxon>Dreissenidae</taxon>
        <taxon>Dreissena</taxon>
    </lineage>
</organism>